<evidence type="ECO:0000256" key="2">
    <source>
        <dbReference type="SAM" id="Phobius"/>
    </source>
</evidence>
<evidence type="ECO:0000313" key="3">
    <source>
        <dbReference type="EMBL" id="VDG28134.1"/>
    </source>
</evidence>
<dbReference type="NCBIfam" id="TIGR01167">
    <property type="entry name" value="LPXTG_anchor"/>
    <property type="match status" value="1"/>
</dbReference>
<accession>A0A660E536</accession>
<dbReference type="AlphaFoldDB" id="A0A660E536"/>
<name>A0A660E536_9LACO</name>
<feature type="region of interest" description="Disordered" evidence="1">
    <location>
        <begin position="45"/>
        <end position="90"/>
    </location>
</feature>
<sequence>MTRIWMGRLILGLGVAISVGCRSPADVSASTANTQTTIELTDWKTAPDVSDYQEPKPDQYLAAPDQINTGPQSSTETPATKSSGSSLADLPQTDEARQFLGALGVVLASLTLGFFWLRRRTRE</sequence>
<protein>
    <submittedName>
        <fullName evidence="3">Cell surface protein [Lactobacillus pentosus]</fullName>
    </submittedName>
</protein>
<evidence type="ECO:0000256" key="1">
    <source>
        <dbReference type="SAM" id="MobiDB-lite"/>
    </source>
</evidence>
<reference evidence="3 4" key="1">
    <citation type="submission" date="2018-11" db="EMBL/GenBank/DDBJ databases">
        <authorList>
            <person name="Wuyts S."/>
        </authorList>
    </citation>
    <scope>NUCLEOTIDE SEQUENCE [LARGE SCALE GENOMIC DNA]</scope>
    <source>
        <strain evidence="3">Lactobacillus mudanjiangensis AMBF249</strain>
    </source>
</reference>
<keyword evidence="2" id="KW-1133">Transmembrane helix</keyword>
<gene>
    <name evidence="3" type="ORF">MUDAN_MDHGFNIF_02865</name>
</gene>
<dbReference type="Proteomes" id="UP000289996">
    <property type="component" value="Unassembled WGS sequence"/>
</dbReference>
<keyword evidence="4" id="KW-1185">Reference proteome</keyword>
<dbReference type="EMBL" id="UYIG01000090">
    <property type="protein sequence ID" value="VDG28134.1"/>
    <property type="molecule type" value="Genomic_DNA"/>
</dbReference>
<feature type="transmembrane region" description="Helical" evidence="2">
    <location>
        <begin position="99"/>
        <end position="117"/>
    </location>
</feature>
<evidence type="ECO:0000313" key="4">
    <source>
        <dbReference type="Proteomes" id="UP000289996"/>
    </source>
</evidence>
<keyword evidence="2" id="KW-0472">Membrane</keyword>
<feature type="compositionally biased region" description="Polar residues" evidence="1">
    <location>
        <begin position="66"/>
        <end position="86"/>
    </location>
</feature>
<keyword evidence="2" id="KW-0812">Transmembrane</keyword>
<dbReference type="PROSITE" id="PS51257">
    <property type="entry name" value="PROKAR_LIPOPROTEIN"/>
    <property type="match status" value="1"/>
</dbReference>
<proteinExistence type="predicted"/>
<organism evidence="3 4">
    <name type="scientific">Lactiplantibacillus mudanjiangensis</name>
    <dbReference type="NCBI Taxonomy" id="1296538"/>
    <lineage>
        <taxon>Bacteria</taxon>
        <taxon>Bacillati</taxon>
        <taxon>Bacillota</taxon>
        <taxon>Bacilli</taxon>
        <taxon>Lactobacillales</taxon>
        <taxon>Lactobacillaceae</taxon>
        <taxon>Lactiplantibacillus</taxon>
    </lineage>
</organism>